<dbReference type="Pfam" id="PF03221">
    <property type="entry name" value="HTH_Tnp_Tc5"/>
    <property type="match status" value="1"/>
</dbReference>
<dbReference type="Proteomes" id="UP000332933">
    <property type="component" value="Unassembled WGS sequence"/>
</dbReference>
<feature type="coiled-coil region" evidence="2">
    <location>
        <begin position="230"/>
        <end position="264"/>
    </location>
</feature>
<keyword evidence="2" id="KW-0175">Coiled coil</keyword>
<evidence type="ECO:0000256" key="2">
    <source>
        <dbReference type="SAM" id="Coils"/>
    </source>
</evidence>
<gene>
    <name evidence="5" type="primary">Aste57867_258</name>
    <name evidence="4" type="ORF">As57867_000258</name>
    <name evidence="5" type="ORF">ASTE57867_258</name>
</gene>
<evidence type="ECO:0000259" key="3">
    <source>
        <dbReference type="PROSITE" id="PS51253"/>
    </source>
</evidence>
<name>A0A485K7C1_9STRA</name>
<reference evidence="5 6" key="1">
    <citation type="submission" date="2019-03" db="EMBL/GenBank/DDBJ databases">
        <authorList>
            <person name="Gaulin E."/>
            <person name="Dumas B."/>
        </authorList>
    </citation>
    <scope>NUCLEOTIDE SEQUENCE [LARGE SCALE GENOMIC DNA]</scope>
    <source>
        <strain evidence="5">CBS 568.67</strain>
    </source>
</reference>
<evidence type="ECO:0000313" key="6">
    <source>
        <dbReference type="Proteomes" id="UP000332933"/>
    </source>
</evidence>
<dbReference type="SMART" id="SM00674">
    <property type="entry name" value="CENPB"/>
    <property type="match status" value="1"/>
</dbReference>
<feature type="domain" description="HTH CENPB-type" evidence="3">
    <location>
        <begin position="58"/>
        <end position="128"/>
    </location>
</feature>
<proteinExistence type="predicted"/>
<dbReference type="OrthoDB" id="4327074at2759"/>
<keyword evidence="1" id="KW-0238">DNA-binding</keyword>
<dbReference type="GO" id="GO:0003677">
    <property type="term" value="F:DNA binding"/>
    <property type="evidence" value="ECO:0007669"/>
    <property type="project" value="UniProtKB-KW"/>
</dbReference>
<accession>A0A485K7C1</accession>
<dbReference type="PROSITE" id="PS51253">
    <property type="entry name" value="HTH_CENPB"/>
    <property type="match status" value="1"/>
</dbReference>
<dbReference type="InterPro" id="IPR009057">
    <property type="entry name" value="Homeodomain-like_sf"/>
</dbReference>
<evidence type="ECO:0000256" key="1">
    <source>
        <dbReference type="ARBA" id="ARBA00023125"/>
    </source>
</evidence>
<dbReference type="Gene3D" id="1.10.10.60">
    <property type="entry name" value="Homeodomain-like"/>
    <property type="match status" value="1"/>
</dbReference>
<evidence type="ECO:0000313" key="4">
    <source>
        <dbReference type="EMBL" id="KAF0720539.1"/>
    </source>
</evidence>
<sequence length="278" mass="31834">MVVARRGQYSDADLNHAVTRILEHKERGITVSQEAGIPYRTLMQRVRERKRGIVIEKKRRGSKPSLAFNYEQELLAWMMDMQTAGNPANRKEIIERANLLIKQLKPDATLGEGWYRRFIHRHPSLEVQTPGAVLEHAAVIHDVPPTATGVPNQHMPIIIRGYKKRAPKTPTLSSAVQDISDDVECDPSSTEVPVHGDEDQELLKRQDMEHRWQMERERLAMEKQVNERVAREAELKQRILEAQADEAELQLKVARAKARQELEKAGLPPHEIEAILLQ</sequence>
<protein>
    <submittedName>
        <fullName evidence="5">Aste57867_258 protein</fullName>
    </submittedName>
</protein>
<dbReference type="InterPro" id="IPR006600">
    <property type="entry name" value="HTH_CenpB_DNA-bd_dom"/>
</dbReference>
<dbReference type="EMBL" id="VJMH01000010">
    <property type="protein sequence ID" value="KAF0720539.1"/>
    <property type="molecule type" value="Genomic_DNA"/>
</dbReference>
<reference evidence="4" key="2">
    <citation type="submission" date="2019-06" db="EMBL/GenBank/DDBJ databases">
        <title>Genomics analysis of Aphanomyces spp. identifies a new class of oomycete effector associated with host adaptation.</title>
        <authorList>
            <person name="Gaulin E."/>
        </authorList>
    </citation>
    <scope>NUCLEOTIDE SEQUENCE</scope>
    <source>
        <strain evidence="4">CBS 578.67</strain>
    </source>
</reference>
<dbReference type="SUPFAM" id="SSF46689">
    <property type="entry name" value="Homeodomain-like"/>
    <property type="match status" value="1"/>
</dbReference>
<organism evidence="5 6">
    <name type="scientific">Aphanomyces stellatus</name>
    <dbReference type="NCBI Taxonomy" id="120398"/>
    <lineage>
        <taxon>Eukaryota</taxon>
        <taxon>Sar</taxon>
        <taxon>Stramenopiles</taxon>
        <taxon>Oomycota</taxon>
        <taxon>Saprolegniomycetes</taxon>
        <taxon>Saprolegniales</taxon>
        <taxon>Verrucalvaceae</taxon>
        <taxon>Aphanomyces</taxon>
    </lineage>
</organism>
<dbReference type="EMBL" id="CAADRA010000010">
    <property type="protein sequence ID" value="VFT77484.1"/>
    <property type="molecule type" value="Genomic_DNA"/>
</dbReference>
<evidence type="ECO:0000313" key="5">
    <source>
        <dbReference type="EMBL" id="VFT77484.1"/>
    </source>
</evidence>
<dbReference type="AlphaFoldDB" id="A0A485K7C1"/>
<keyword evidence="6" id="KW-1185">Reference proteome</keyword>